<evidence type="ECO:0000256" key="9">
    <source>
        <dbReference type="ARBA" id="ARBA00023049"/>
    </source>
</evidence>
<keyword evidence="6 11" id="KW-0378">Hydrolase</keyword>
<dbReference type="SUPFAM" id="SSF50156">
    <property type="entry name" value="PDZ domain-like"/>
    <property type="match status" value="1"/>
</dbReference>
<organism evidence="13 14">
    <name type="scientific">Periweissella beninensis</name>
    <dbReference type="NCBI Taxonomy" id="504936"/>
    <lineage>
        <taxon>Bacteria</taxon>
        <taxon>Bacillati</taxon>
        <taxon>Bacillota</taxon>
        <taxon>Bacilli</taxon>
        <taxon>Lactobacillales</taxon>
        <taxon>Lactobacillaceae</taxon>
        <taxon>Periweissella</taxon>
    </lineage>
</organism>
<evidence type="ECO:0000256" key="10">
    <source>
        <dbReference type="ARBA" id="ARBA00023136"/>
    </source>
</evidence>
<dbReference type="EC" id="3.4.24.-" evidence="11"/>
<dbReference type="Pfam" id="PF17820">
    <property type="entry name" value="PDZ_6"/>
    <property type="match status" value="1"/>
</dbReference>
<dbReference type="InterPro" id="IPR008915">
    <property type="entry name" value="Peptidase_M50"/>
</dbReference>
<evidence type="ECO:0000313" key="13">
    <source>
        <dbReference type="EMBL" id="MCM2437502.1"/>
    </source>
</evidence>
<dbReference type="InterPro" id="IPR001478">
    <property type="entry name" value="PDZ"/>
</dbReference>
<dbReference type="InterPro" id="IPR004387">
    <property type="entry name" value="Pept_M50_Zn"/>
</dbReference>
<evidence type="ECO:0000259" key="12">
    <source>
        <dbReference type="SMART" id="SM00228"/>
    </source>
</evidence>
<keyword evidence="10 11" id="KW-0472">Membrane</keyword>
<proteinExistence type="inferred from homology"/>
<protein>
    <recommendedName>
        <fullName evidence="11">Zinc metalloprotease</fullName>
        <ecNumber evidence="11">3.4.24.-</ecNumber>
    </recommendedName>
</protein>
<dbReference type="InterPro" id="IPR036034">
    <property type="entry name" value="PDZ_sf"/>
</dbReference>
<comment type="subcellular location">
    <subcellularLocation>
        <location evidence="2">Membrane</location>
        <topology evidence="2">Multi-pass membrane protein</topology>
    </subcellularLocation>
</comment>
<feature type="transmembrane region" description="Helical" evidence="11">
    <location>
        <begin position="6"/>
        <end position="26"/>
    </location>
</feature>
<evidence type="ECO:0000256" key="2">
    <source>
        <dbReference type="ARBA" id="ARBA00004141"/>
    </source>
</evidence>
<accession>A0ABT0VI38</accession>
<evidence type="ECO:0000256" key="5">
    <source>
        <dbReference type="ARBA" id="ARBA00022692"/>
    </source>
</evidence>
<dbReference type="CDD" id="cd23081">
    <property type="entry name" value="cpPDZ_EcRseP-like"/>
    <property type="match status" value="1"/>
</dbReference>
<evidence type="ECO:0000256" key="4">
    <source>
        <dbReference type="ARBA" id="ARBA00022670"/>
    </source>
</evidence>
<keyword evidence="11" id="KW-0479">Metal-binding</keyword>
<dbReference type="InterPro" id="IPR041489">
    <property type="entry name" value="PDZ_6"/>
</dbReference>
<dbReference type="RefSeq" id="WP_205143590.1">
    <property type="nucleotide sequence ID" value="NZ_JAFBDN010000007.1"/>
</dbReference>
<name>A0ABT0VI38_9LACO</name>
<evidence type="ECO:0000256" key="6">
    <source>
        <dbReference type="ARBA" id="ARBA00022801"/>
    </source>
</evidence>
<evidence type="ECO:0000256" key="7">
    <source>
        <dbReference type="ARBA" id="ARBA00022833"/>
    </source>
</evidence>
<keyword evidence="5 11" id="KW-0812">Transmembrane</keyword>
<feature type="transmembrane region" description="Helical" evidence="11">
    <location>
        <begin position="172"/>
        <end position="196"/>
    </location>
</feature>
<dbReference type="Pfam" id="PF02163">
    <property type="entry name" value="Peptidase_M50"/>
    <property type="match status" value="1"/>
</dbReference>
<evidence type="ECO:0000313" key="14">
    <source>
        <dbReference type="Proteomes" id="UP001057481"/>
    </source>
</evidence>
<dbReference type="PANTHER" id="PTHR42837:SF2">
    <property type="entry name" value="MEMBRANE METALLOPROTEASE ARASP2, CHLOROPLASTIC-RELATED"/>
    <property type="match status" value="1"/>
</dbReference>
<dbReference type="EMBL" id="JAGMVS010000064">
    <property type="protein sequence ID" value="MCM2437502.1"/>
    <property type="molecule type" value="Genomic_DNA"/>
</dbReference>
<sequence>MLITIATFIIVFGILVIVHEFGHFYFAKKSGILVREFSIGMGPKILAFRKNNTSYTLRLLPVGGYVRMAGAQEDVDDLQPGKMVSLQLNDDSQVVRINASDKQMLFQGIPVQVSKFDLVDELWIEGYENADENQFKRFYVNHDATIIEQDGIEVQIAPRDVHFESAKLWQRALVSFAGPLNNFILAVVVFALVGLLQGGVPAQNNKLGVVSDNSVAQKAGLKAGDQILALDHKKVTDWTSMATKIQSSAGQKVAVTYKRGASVKTITVVPKKVTVSGQTIGLIGVSYQIKYDLASRIMYGFTGTWAMIERIWHALANLFTGGFTLNKLGGPVAIFANTEQAAQNGVVSVLTFMAFLSVNLGIVNLLPIPALDGGKLLLNLVEAVRRKKLSEKSENAVQIAGFVFLMLLMLAVTFNDIYRYFIK</sequence>
<reference evidence="13" key="1">
    <citation type="submission" date="2021-04" db="EMBL/GenBank/DDBJ databases">
        <title>Taxonomic assessment of Weissella genus.</title>
        <authorList>
            <person name="Fanelli F."/>
            <person name="Chieffi D."/>
            <person name="Dell'Aquila A."/>
            <person name="Gyu-Sung C."/>
            <person name="Franz C.M.A.P."/>
            <person name="Fusco V."/>
        </authorList>
    </citation>
    <scope>NUCLEOTIDE SEQUENCE</scope>
    <source>
        <strain evidence="13">LMG 25373</strain>
    </source>
</reference>
<comment type="caution">
    <text evidence="13">The sequence shown here is derived from an EMBL/GenBank/DDBJ whole genome shotgun (WGS) entry which is preliminary data.</text>
</comment>
<evidence type="ECO:0000256" key="3">
    <source>
        <dbReference type="ARBA" id="ARBA00007931"/>
    </source>
</evidence>
<keyword evidence="8 11" id="KW-1133">Transmembrane helix</keyword>
<dbReference type="CDD" id="cd06163">
    <property type="entry name" value="S2P-M50_PDZ_RseP-like"/>
    <property type="match status" value="1"/>
</dbReference>
<feature type="domain" description="PDZ" evidence="12">
    <location>
        <begin position="186"/>
        <end position="261"/>
    </location>
</feature>
<keyword evidence="7 11" id="KW-0862">Zinc</keyword>
<keyword evidence="9 11" id="KW-0482">Metalloprotease</keyword>
<dbReference type="NCBIfam" id="TIGR00054">
    <property type="entry name" value="RIP metalloprotease RseP"/>
    <property type="match status" value="1"/>
</dbReference>
<evidence type="ECO:0000256" key="8">
    <source>
        <dbReference type="ARBA" id="ARBA00022989"/>
    </source>
</evidence>
<dbReference type="PANTHER" id="PTHR42837">
    <property type="entry name" value="REGULATOR OF SIGMA-E PROTEASE RSEP"/>
    <property type="match status" value="1"/>
</dbReference>
<feature type="transmembrane region" description="Helical" evidence="11">
    <location>
        <begin position="395"/>
        <end position="414"/>
    </location>
</feature>
<dbReference type="Proteomes" id="UP001057481">
    <property type="component" value="Unassembled WGS sequence"/>
</dbReference>
<feature type="transmembrane region" description="Helical" evidence="11">
    <location>
        <begin position="345"/>
        <end position="366"/>
    </location>
</feature>
<gene>
    <name evidence="13" type="primary">rseP</name>
    <name evidence="13" type="ORF">KAK10_06225</name>
</gene>
<evidence type="ECO:0000256" key="11">
    <source>
        <dbReference type="RuleBase" id="RU362031"/>
    </source>
</evidence>
<comment type="similarity">
    <text evidence="3 11">Belongs to the peptidase M50B family.</text>
</comment>
<evidence type="ECO:0000256" key="1">
    <source>
        <dbReference type="ARBA" id="ARBA00001947"/>
    </source>
</evidence>
<keyword evidence="4" id="KW-0645">Protease</keyword>
<comment type="cofactor">
    <cofactor evidence="1 11">
        <name>Zn(2+)</name>
        <dbReference type="ChEBI" id="CHEBI:29105"/>
    </cofactor>
</comment>
<dbReference type="Gene3D" id="2.30.42.10">
    <property type="match status" value="1"/>
</dbReference>
<dbReference type="GO" id="GO:0008237">
    <property type="term" value="F:metallopeptidase activity"/>
    <property type="evidence" value="ECO:0007669"/>
    <property type="project" value="UniProtKB-KW"/>
</dbReference>
<keyword evidence="14" id="KW-1185">Reference proteome</keyword>
<dbReference type="SMART" id="SM00228">
    <property type="entry name" value="PDZ"/>
    <property type="match status" value="1"/>
</dbReference>